<accession>A0A554LBU4</accession>
<dbReference type="Proteomes" id="UP000318296">
    <property type="component" value="Unassembled WGS sequence"/>
</dbReference>
<dbReference type="EMBL" id="VMGH01000084">
    <property type="protein sequence ID" value="TSC90317.1"/>
    <property type="molecule type" value="Genomic_DNA"/>
</dbReference>
<comment type="caution">
    <text evidence="1">The sequence shown here is derived from an EMBL/GenBank/DDBJ whole genome shotgun (WGS) entry which is preliminary data.</text>
</comment>
<sequence length="53" mass="6029">MRKLRIVLIILGLLILITLGYSFGFGAGRIGDYLQPTVGYLVTNQDKYTRIQR</sequence>
<name>A0A554LBU4_9BACT</name>
<evidence type="ECO:0000313" key="1">
    <source>
        <dbReference type="EMBL" id="TSC90317.1"/>
    </source>
</evidence>
<gene>
    <name evidence="1" type="ORF">CEN92_474</name>
</gene>
<organism evidence="1 2">
    <name type="scientific">Candidatus Berkelbacteria bacterium Licking1014_96</name>
    <dbReference type="NCBI Taxonomy" id="2017149"/>
    <lineage>
        <taxon>Bacteria</taxon>
        <taxon>Candidatus Berkelbacteria</taxon>
    </lineage>
</organism>
<dbReference type="AlphaFoldDB" id="A0A554LBU4"/>
<protein>
    <submittedName>
        <fullName evidence="1">Uncharacterized protein</fullName>
    </submittedName>
</protein>
<evidence type="ECO:0000313" key="2">
    <source>
        <dbReference type="Proteomes" id="UP000318296"/>
    </source>
</evidence>
<proteinExistence type="predicted"/>
<reference evidence="1 2" key="1">
    <citation type="submission" date="2017-07" db="EMBL/GenBank/DDBJ databases">
        <title>Mechanisms for carbon and nitrogen cycling indicate functional differentiation within the Candidate Phyla Radiation.</title>
        <authorList>
            <person name="Danczak R.E."/>
            <person name="Johnston M.D."/>
            <person name="Kenah C."/>
            <person name="Slattery M."/>
            <person name="Wrighton K.C."/>
            <person name="Wilkins M.J."/>
        </authorList>
    </citation>
    <scope>NUCLEOTIDE SEQUENCE [LARGE SCALE GENOMIC DNA]</scope>
    <source>
        <strain evidence="1">Licking1014_96</strain>
    </source>
</reference>